<dbReference type="RefSeq" id="XP_031023179.1">
    <property type="nucleotide sequence ID" value="XM_031170860.1"/>
</dbReference>
<accession>A0A507BXI2</accession>
<dbReference type="Gene3D" id="3.90.226.10">
    <property type="entry name" value="2-enoyl-CoA Hydratase, Chain A, domain 1"/>
    <property type="match status" value="1"/>
</dbReference>
<dbReference type="GeneID" id="42006157"/>
<dbReference type="Pfam" id="PF00378">
    <property type="entry name" value="ECH_1"/>
    <property type="match status" value="1"/>
</dbReference>
<proteinExistence type="inferred from homology"/>
<dbReference type="STRING" id="1806994.A0A507BXI2"/>
<dbReference type="EMBL" id="QEAO01000038">
    <property type="protein sequence ID" value="TPX31848.1"/>
    <property type="molecule type" value="Genomic_DNA"/>
</dbReference>
<protein>
    <recommendedName>
        <fullName evidence="4">Enoyl-CoA hydratase</fullName>
    </recommendedName>
</protein>
<dbReference type="OrthoDB" id="2018133at2759"/>
<dbReference type="AlphaFoldDB" id="A0A507BXI2"/>
<evidence type="ECO:0000256" key="1">
    <source>
        <dbReference type="ARBA" id="ARBA00005254"/>
    </source>
</evidence>
<name>A0A507BXI2_9FUNG</name>
<gene>
    <name evidence="2" type="ORF">SmJEL517_g04932</name>
</gene>
<comment type="caution">
    <text evidence="2">The sequence shown here is derived from an EMBL/GenBank/DDBJ whole genome shotgun (WGS) entry which is preliminary data.</text>
</comment>
<dbReference type="PANTHER" id="PTHR43684">
    <property type="match status" value="1"/>
</dbReference>
<sequence>MTDYSKFKTLTFELVGSVAIVTLNRPNEGNAMDAYLGGALRDVFPMLDADDRVKCVIIAANGKHFCTGADFRQGDFTNEKTRGQGSSSKDARDGGGQIATIIHTRCRKPIIAAIQGSAVGVGITMTLPMDIRIACKDAKIGFVFVRRGIVMEANSSYFLPRLIGHSRALSVVLTGRVLPASHPWLEDLFSDIVDKPEDVLPRALELAQEIAKENSMVSIALTKGLTWRGASTPEGQHLLDSRVLYHTGRGVDSLEGTRSFMEKRPVDFKGSVQRDLPSFYPWWTTPDVSVRPSRL</sequence>
<dbReference type="InterPro" id="IPR051053">
    <property type="entry name" value="ECH/Chromodomain_protein"/>
</dbReference>
<evidence type="ECO:0008006" key="4">
    <source>
        <dbReference type="Google" id="ProtNLM"/>
    </source>
</evidence>
<reference evidence="2 3" key="1">
    <citation type="journal article" date="2019" name="Sci. Rep.">
        <title>Comparative genomics of chytrid fungi reveal insights into the obligate biotrophic and pathogenic lifestyle of Synchytrium endobioticum.</title>
        <authorList>
            <person name="van de Vossenberg B.T.L.H."/>
            <person name="Warris S."/>
            <person name="Nguyen H.D.T."/>
            <person name="van Gent-Pelzer M.P.E."/>
            <person name="Joly D.L."/>
            <person name="van de Geest H.C."/>
            <person name="Bonants P.J.M."/>
            <person name="Smith D.S."/>
            <person name="Levesque C.A."/>
            <person name="van der Lee T.A.J."/>
        </authorList>
    </citation>
    <scope>NUCLEOTIDE SEQUENCE [LARGE SCALE GENOMIC DNA]</scope>
    <source>
        <strain evidence="2 3">JEL517</strain>
    </source>
</reference>
<evidence type="ECO:0000313" key="3">
    <source>
        <dbReference type="Proteomes" id="UP000319731"/>
    </source>
</evidence>
<comment type="similarity">
    <text evidence="1">Belongs to the enoyl-CoA hydratase/isomerase family.</text>
</comment>
<dbReference type="SUPFAM" id="SSF52096">
    <property type="entry name" value="ClpP/crotonase"/>
    <property type="match status" value="1"/>
</dbReference>
<dbReference type="PANTHER" id="PTHR43684:SF4">
    <property type="entry name" value="ENOYL-COA HYDRATASE_ISOMERASE FAMILY PROTEIN (AFU_ORTHOLOGUE AFUA_1G01890)"/>
    <property type="match status" value="1"/>
</dbReference>
<organism evidence="2 3">
    <name type="scientific">Synchytrium microbalum</name>
    <dbReference type="NCBI Taxonomy" id="1806994"/>
    <lineage>
        <taxon>Eukaryota</taxon>
        <taxon>Fungi</taxon>
        <taxon>Fungi incertae sedis</taxon>
        <taxon>Chytridiomycota</taxon>
        <taxon>Chytridiomycota incertae sedis</taxon>
        <taxon>Chytridiomycetes</taxon>
        <taxon>Synchytriales</taxon>
        <taxon>Synchytriaceae</taxon>
        <taxon>Synchytrium</taxon>
    </lineage>
</organism>
<evidence type="ECO:0000313" key="2">
    <source>
        <dbReference type="EMBL" id="TPX31848.1"/>
    </source>
</evidence>
<dbReference type="InterPro" id="IPR029045">
    <property type="entry name" value="ClpP/crotonase-like_dom_sf"/>
</dbReference>
<dbReference type="InterPro" id="IPR001753">
    <property type="entry name" value="Enoyl-CoA_hydra/iso"/>
</dbReference>
<keyword evidence="3" id="KW-1185">Reference proteome</keyword>
<dbReference type="Proteomes" id="UP000319731">
    <property type="component" value="Unassembled WGS sequence"/>
</dbReference>
<dbReference type="CDD" id="cd06558">
    <property type="entry name" value="crotonase-like"/>
    <property type="match status" value="1"/>
</dbReference>